<name>A0A8T2EXI1_9BRAS</name>
<feature type="compositionally biased region" description="Pro residues" evidence="1">
    <location>
        <begin position="91"/>
        <end position="132"/>
    </location>
</feature>
<gene>
    <name evidence="2" type="ORF">ISN45_At03g031820</name>
</gene>
<dbReference type="Proteomes" id="UP000694240">
    <property type="component" value="Chromosome 3"/>
</dbReference>
<comment type="caution">
    <text evidence="2">The sequence shown here is derived from an EMBL/GenBank/DDBJ whole genome shotgun (WGS) entry which is preliminary data.</text>
</comment>
<feature type="region of interest" description="Disordered" evidence="1">
    <location>
        <begin position="91"/>
        <end position="141"/>
    </location>
</feature>
<organism evidence="2 3">
    <name type="scientific">Arabidopsis thaliana x Arabidopsis arenosa</name>
    <dbReference type="NCBI Taxonomy" id="1240361"/>
    <lineage>
        <taxon>Eukaryota</taxon>
        <taxon>Viridiplantae</taxon>
        <taxon>Streptophyta</taxon>
        <taxon>Embryophyta</taxon>
        <taxon>Tracheophyta</taxon>
        <taxon>Spermatophyta</taxon>
        <taxon>Magnoliopsida</taxon>
        <taxon>eudicotyledons</taxon>
        <taxon>Gunneridae</taxon>
        <taxon>Pentapetalae</taxon>
        <taxon>rosids</taxon>
        <taxon>malvids</taxon>
        <taxon>Brassicales</taxon>
        <taxon>Brassicaceae</taxon>
        <taxon>Camelineae</taxon>
        <taxon>Arabidopsis</taxon>
    </lineage>
</organism>
<proteinExistence type="predicted"/>
<evidence type="ECO:0000256" key="1">
    <source>
        <dbReference type="SAM" id="MobiDB-lite"/>
    </source>
</evidence>
<evidence type="ECO:0000313" key="2">
    <source>
        <dbReference type="EMBL" id="KAG7627060.1"/>
    </source>
</evidence>
<sequence length="157" mass="17367">METDEGITSMSPDIDKEYPKRLFRHGREPLVGKVNNFCKTALLKRIKKAMPLEYKEVKSDPLFAHVFAIFENRLGYSVCIAYCLDNPPITSSPPPTPPSCPPPSVTPLPPPPTPPSYLPPSVTPLLSPPPPQSAHVGTWNSPQTLSTKKLFSFNLFK</sequence>
<keyword evidence="3" id="KW-1185">Reference proteome</keyword>
<accession>A0A8T2EXI1</accession>
<reference evidence="2 3" key="1">
    <citation type="submission" date="2020-12" db="EMBL/GenBank/DDBJ databases">
        <title>Concerted genomic and epigenomic changes stabilize Arabidopsis allopolyploids.</title>
        <authorList>
            <person name="Chen Z."/>
        </authorList>
    </citation>
    <scope>NUCLEOTIDE SEQUENCE [LARGE SCALE GENOMIC DNA]</scope>
    <source>
        <strain evidence="2">Allo738</strain>
        <tissue evidence="2">Leaf</tissue>
    </source>
</reference>
<evidence type="ECO:0000313" key="3">
    <source>
        <dbReference type="Proteomes" id="UP000694240"/>
    </source>
</evidence>
<dbReference type="EMBL" id="JAEFBK010000003">
    <property type="protein sequence ID" value="KAG7627060.1"/>
    <property type="molecule type" value="Genomic_DNA"/>
</dbReference>
<dbReference type="AlphaFoldDB" id="A0A8T2EXI1"/>
<protein>
    <submittedName>
        <fullName evidence="2">Uncharacterized protein</fullName>
    </submittedName>
</protein>